<keyword evidence="4" id="KW-1185">Reference proteome</keyword>
<dbReference type="eggNOG" id="arCOG02416">
    <property type="taxonomic scope" value="Archaea"/>
</dbReference>
<evidence type="ECO:0000313" key="4">
    <source>
        <dbReference type="Proteomes" id="UP000011566"/>
    </source>
</evidence>
<evidence type="ECO:0000256" key="1">
    <source>
        <dbReference type="SAM" id="Phobius"/>
    </source>
</evidence>
<feature type="domain" description="Archaeal Type IV pilin N-terminal" evidence="2">
    <location>
        <begin position="13"/>
        <end position="79"/>
    </location>
</feature>
<feature type="transmembrane region" description="Helical" evidence="1">
    <location>
        <begin position="21"/>
        <end position="43"/>
    </location>
</feature>
<dbReference type="PANTHER" id="PTHR38138">
    <property type="entry name" value="VNG6441H"/>
    <property type="match status" value="1"/>
</dbReference>
<protein>
    <recommendedName>
        <fullName evidence="2">Archaeal Type IV pilin N-terminal domain-containing protein</fullName>
    </recommendedName>
</protein>
<dbReference type="PATRIC" id="fig|1132509.6.peg.1616"/>
<organism evidence="3 4">
    <name type="scientific">Halococcus hamelinensis 100A6</name>
    <dbReference type="NCBI Taxonomy" id="1132509"/>
    <lineage>
        <taxon>Archaea</taxon>
        <taxon>Methanobacteriati</taxon>
        <taxon>Methanobacteriota</taxon>
        <taxon>Stenosarchaea group</taxon>
        <taxon>Halobacteria</taxon>
        <taxon>Halobacteriales</taxon>
        <taxon>Halococcaceae</taxon>
        <taxon>Halococcus</taxon>
    </lineage>
</organism>
<dbReference type="AlphaFoldDB" id="M0M4G2"/>
<dbReference type="PANTHER" id="PTHR38138:SF1">
    <property type="entry name" value="ARCHAEAL TYPE IV PILIN N-TERMINAL DOMAIN-CONTAINING PROTEIN"/>
    <property type="match status" value="1"/>
</dbReference>
<accession>M0M4G2</accession>
<gene>
    <name evidence="3" type="ORF">C447_07128</name>
</gene>
<evidence type="ECO:0000313" key="3">
    <source>
        <dbReference type="EMBL" id="EMA39270.1"/>
    </source>
</evidence>
<dbReference type="Proteomes" id="UP000011566">
    <property type="component" value="Unassembled WGS sequence"/>
</dbReference>
<reference evidence="3 4" key="1">
    <citation type="journal article" date="2014" name="PLoS Genet.">
        <title>Phylogenetically driven sequencing of extremely halophilic archaea reveals strategies for static and dynamic osmo-response.</title>
        <authorList>
            <person name="Becker E.A."/>
            <person name="Seitzer P.M."/>
            <person name="Tritt A."/>
            <person name="Larsen D."/>
            <person name="Krusor M."/>
            <person name="Yao A.I."/>
            <person name="Wu D."/>
            <person name="Madern D."/>
            <person name="Eisen J.A."/>
            <person name="Darling A.E."/>
            <person name="Facciotti M.T."/>
        </authorList>
    </citation>
    <scope>NUCLEOTIDE SEQUENCE [LARGE SCALE GENOMIC DNA]</scope>
    <source>
        <strain evidence="3 4">100A6</strain>
    </source>
</reference>
<keyword evidence="1" id="KW-0472">Membrane</keyword>
<keyword evidence="1" id="KW-0812">Transmembrane</keyword>
<dbReference type="InterPro" id="IPR012859">
    <property type="entry name" value="Pilin_N_archaeal"/>
</dbReference>
<proteinExistence type="predicted"/>
<dbReference type="InterPro" id="IPR013373">
    <property type="entry name" value="Flagellin/pilin_N_arc"/>
</dbReference>
<dbReference type="EMBL" id="AOMB01000020">
    <property type="protein sequence ID" value="EMA39270.1"/>
    <property type="molecule type" value="Genomic_DNA"/>
</dbReference>
<evidence type="ECO:0000259" key="2">
    <source>
        <dbReference type="Pfam" id="PF07790"/>
    </source>
</evidence>
<dbReference type="Pfam" id="PF07790">
    <property type="entry name" value="Pilin_N"/>
    <property type="match status" value="1"/>
</dbReference>
<dbReference type="NCBIfam" id="TIGR02537">
    <property type="entry name" value="arch_flag_Nterm"/>
    <property type="match status" value="1"/>
</dbReference>
<comment type="caution">
    <text evidence="3">The sequence shown here is derived from an EMBL/GenBank/DDBJ whole genome shotgun (WGS) entry which is preliminary data.</text>
</comment>
<dbReference type="OrthoDB" id="118020at2157"/>
<dbReference type="RefSeq" id="WP_007692325.1">
    <property type="nucleotide sequence ID" value="NZ_AJRK01000094.1"/>
</dbReference>
<sequence length="130" mass="12925">MKGTHKRFGEAKRGVSPVIGVVLMVAVVVILAAVIGAFVLGLGGEQQTTPQASFSVQDGTLVMSGGDTLDGETIAIEGDGVASSSATGEITAGTEVAELSDTGAVRVIYTGNGQSSVIWRTTLDGGGGGE</sequence>
<name>M0M4G2_9EURY</name>
<keyword evidence="1" id="KW-1133">Transmembrane helix</keyword>